<dbReference type="SUPFAM" id="SSF52279">
    <property type="entry name" value="Beta-D-glucan exohydrolase, C-terminal domain"/>
    <property type="match status" value="1"/>
</dbReference>
<evidence type="ECO:0000256" key="7">
    <source>
        <dbReference type="ARBA" id="ARBA00023277"/>
    </source>
</evidence>
<sequence>MDHSTETSERVSLSYDGEKVAAQLAQLSIEEKISLLAGSGFTTTAGIPRLDIPSLKLAEGVNGVKDAMAIDAGDTVADVLAGGGPKTVCYPSTSCFGATFNPELSYRLGQALGSQAREKDIATIMGPGVNLHRDPRCGRNFEYFSEDPYLTGLLSGAMINGIQQQGVGACAKHFVANDAEDYRRAYNVIDPTGGVALRELYLSAFQELLVHSNPVCIMTSYNKVNGIYTSETPLIEKVIRGEWGYDGAIQSDWFGTVSTAASIIAGQDLEMPGPSIFRGPRLLKALKEGQVTEEHIDRCARKMLEWIDKVTGSDRKPALSNEEAVSVAHQVASEGIVLLKNKDQALPLDLKKAPKLAIVGQPAVDPPVGGGGSSLAPPQYVLKPLDCIQAAHTQPDLVRFAAGVRCNKVLPPIPTSLITAENGKNGIDVTYYNNKSPDVPALKEFQSHGQVTMLGHIKPGLDSAGFRYELSTTLTPETTGNHTIGVHTTGAFKLFIDGSEVLSAPSPNCNAEEFLFASFKLEKSYSHPMEAGKSYSIKLVIQSWTSIKQKPNEPAPHIGRLCFQYAYSDDDAIAEAVSIASDSDISIVFAGRNSEHEGEGSDMPDIYLPGNQAAMVKAVAAVSKRTIVVLYSGGPLDVSSFVEDVDAIIHAHYLGQEGGAAIADVLSGKVNPSGKLATTWPKRLEDVGSFSHFPATQAADGTIDLHLSEGLEVGYRRDTTEVDHRYPFGFGLSYTSFQYSGLVIKPSKIENIEKNEEFSVKVNLKNTGSVAGAEAVQVYVRPIEMAVSRPKSLRGLTKVALEPGASKEVDIAIDLKKALSHWDVAKNVWKVDKGTYGISIGNAEGLESTVVVDKDYEWLGL</sequence>
<evidence type="ECO:0000256" key="9">
    <source>
        <dbReference type="ARBA" id="ARBA00023326"/>
    </source>
</evidence>
<evidence type="ECO:0000313" key="12">
    <source>
        <dbReference type="Proteomes" id="UP000722485"/>
    </source>
</evidence>
<dbReference type="Gene3D" id="3.20.20.300">
    <property type="entry name" value="Glycoside hydrolase, family 3, N-terminal domain"/>
    <property type="match status" value="1"/>
</dbReference>
<dbReference type="Pfam" id="PF07691">
    <property type="entry name" value="PA14"/>
    <property type="match status" value="1"/>
</dbReference>
<dbReference type="Pfam" id="PF14310">
    <property type="entry name" value="Fn3-like"/>
    <property type="match status" value="1"/>
</dbReference>
<dbReference type="Gene3D" id="2.60.40.10">
    <property type="entry name" value="Immunoglobulins"/>
    <property type="match status" value="1"/>
</dbReference>
<dbReference type="InterPro" id="IPR050288">
    <property type="entry name" value="Cellulose_deg_GH3"/>
</dbReference>
<dbReference type="Pfam" id="PF00933">
    <property type="entry name" value="Glyco_hydro_3"/>
    <property type="match status" value="1"/>
</dbReference>
<dbReference type="InterPro" id="IPR036881">
    <property type="entry name" value="Glyco_hydro_3_C_sf"/>
</dbReference>
<dbReference type="InterPro" id="IPR011658">
    <property type="entry name" value="PA14_dom"/>
</dbReference>
<organism evidence="11 12">
    <name type="scientific">Cylindrodendrum hubeiense</name>
    <dbReference type="NCBI Taxonomy" id="595255"/>
    <lineage>
        <taxon>Eukaryota</taxon>
        <taxon>Fungi</taxon>
        <taxon>Dikarya</taxon>
        <taxon>Ascomycota</taxon>
        <taxon>Pezizomycotina</taxon>
        <taxon>Sordariomycetes</taxon>
        <taxon>Hypocreomycetidae</taxon>
        <taxon>Hypocreales</taxon>
        <taxon>Nectriaceae</taxon>
        <taxon>Cylindrodendrum</taxon>
    </lineage>
</organism>
<dbReference type="Proteomes" id="UP000722485">
    <property type="component" value="Unassembled WGS sequence"/>
</dbReference>
<dbReference type="Gene3D" id="2.60.120.260">
    <property type="entry name" value="Galactose-binding domain-like"/>
    <property type="match status" value="1"/>
</dbReference>
<dbReference type="PROSITE" id="PS51820">
    <property type="entry name" value="PA14"/>
    <property type="match status" value="1"/>
</dbReference>
<gene>
    <name evidence="11" type="ORF">G7Z17_g10406</name>
</gene>
<evidence type="ECO:0000259" key="10">
    <source>
        <dbReference type="PROSITE" id="PS51820"/>
    </source>
</evidence>
<keyword evidence="5" id="KW-0378">Hydrolase</keyword>
<accession>A0A9P5GXR1</accession>
<keyword evidence="6" id="KW-0325">Glycoprotein</keyword>
<dbReference type="AlphaFoldDB" id="A0A9P5GXR1"/>
<comment type="pathway">
    <text evidence="2">Glycan metabolism; cellulose degradation.</text>
</comment>
<evidence type="ECO:0000256" key="5">
    <source>
        <dbReference type="ARBA" id="ARBA00022801"/>
    </source>
</evidence>
<evidence type="ECO:0000256" key="2">
    <source>
        <dbReference type="ARBA" id="ARBA00004987"/>
    </source>
</evidence>
<dbReference type="InterPro" id="IPR013783">
    <property type="entry name" value="Ig-like_fold"/>
</dbReference>
<comment type="catalytic activity">
    <reaction evidence="1">
        <text>Hydrolysis of terminal, non-reducing beta-D-glucosyl residues with release of beta-D-glucose.</text>
        <dbReference type="EC" id="3.2.1.21"/>
    </reaction>
</comment>
<keyword evidence="12" id="KW-1185">Reference proteome</keyword>
<evidence type="ECO:0000256" key="6">
    <source>
        <dbReference type="ARBA" id="ARBA00023180"/>
    </source>
</evidence>
<evidence type="ECO:0000256" key="1">
    <source>
        <dbReference type="ARBA" id="ARBA00000448"/>
    </source>
</evidence>
<protein>
    <recommendedName>
        <fullName evidence="4">beta-glucosidase</fullName>
        <ecNumber evidence="4">3.2.1.21</ecNumber>
    </recommendedName>
</protein>
<reference evidence="11" key="1">
    <citation type="submission" date="2020-03" db="EMBL/GenBank/DDBJ databases">
        <title>Draft Genome Sequence of Cylindrodendrum hubeiense.</title>
        <authorList>
            <person name="Buettner E."/>
            <person name="Kellner H."/>
        </authorList>
    </citation>
    <scope>NUCLEOTIDE SEQUENCE</scope>
    <source>
        <strain evidence="11">IHI 201604</strain>
    </source>
</reference>
<dbReference type="PANTHER" id="PTHR42715">
    <property type="entry name" value="BETA-GLUCOSIDASE"/>
    <property type="match status" value="1"/>
</dbReference>
<name>A0A9P5GXR1_9HYPO</name>
<dbReference type="SUPFAM" id="SSF51445">
    <property type="entry name" value="(Trans)glycosidases"/>
    <property type="match status" value="1"/>
</dbReference>
<dbReference type="InterPro" id="IPR002772">
    <property type="entry name" value="Glyco_hydro_3_C"/>
</dbReference>
<keyword evidence="8" id="KW-0326">Glycosidase</keyword>
<dbReference type="SMART" id="SM01217">
    <property type="entry name" value="Fn3_like"/>
    <property type="match status" value="1"/>
</dbReference>
<keyword evidence="9" id="KW-0624">Polysaccharide degradation</keyword>
<feature type="domain" description="PA14" evidence="10">
    <location>
        <begin position="422"/>
        <end position="577"/>
    </location>
</feature>
<dbReference type="InterPro" id="IPR001764">
    <property type="entry name" value="Glyco_hydro_3_N"/>
</dbReference>
<dbReference type="InterPro" id="IPR026891">
    <property type="entry name" value="Fn3-like"/>
</dbReference>
<dbReference type="InterPro" id="IPR037524">
    <property type="entry name" value="PA14/GLEYA"/>
</dbReference>
<dbReference type="Gene3D" id="3.40.50.1700">
    <property type="entry name" value="Glycoside hydrolase family 3 C-terminal domain"/>
    <property type="match status" value="1"/>
</dbReference>
<dbReference type="InterPro" id="IPR017853">
    <property type="entry name" value="GH"/>
</dbReference>
<dbReference type="SMART" id="SM00758">
    <property type="entry name" value="PA14"/>
    <property type="match status" value="1"/>
</dbReference>
<dbReference type="PRINTS" id="PR00133">
    <property type="entry name" value="GLHYDRLASE3"/>
</dbReference>
<dbReference type="InterPro" id="IPR036962">
    <property type="entry name" value="Glyco_hydro_3_N_sf"/>
</dbReference>
<dbReference type="GO" id="GO:0009251">
    <property type="term" value="P:glucan catabolic process"/>
    <property type="evidence" value="ECO:0007669"/>
    <property type="project" value="TreeGrafter"/>
</dbReference>
<dbReference type="EC" id="3.2.1.21" evidence="4"/>
<comment type="caution">
    <text evidence="11">The sequence shown here is derived from an EMBL/GenBank/DDBJ whole genome shotgun (WGS) entry which is preliminary data.</text>
</comment>
<dbReference type="Pfam" id="PF01915">
    <property type="entry name" value="Glyco_hydro_3_C"/>
    <property type="match status" value="1"/>
</dbReference>
<dbReference type="PANTHER" id="PTHR42715:SF10">
    <property type="entry name" value="BETA-GLUCOSIDASE"/>
    <property type="match status" value="1"/>
</dbReference>
<keyword evidence="7" id="KW-0119">Carbohydrate metabolism</keyword>
<evidence type="ECO:0000256" key="4">
    <source>
        <dbReference type="ARBA" id="ARBA00012744"/>
    </source>
</evidence>
<dbReference type="OrthoDB" id="10036721at2759"/>
<dbReference type="GO" id="GO:0008422">
    <property type="term" value="F:beta-glucosidase activity"/>
    <property type="evidence" value="ECO:0007669"/>
    <property type="project" value="UniProtKB-EC"/>
</dbReference>
<dbReference type="EMBL" id="JAANBB010000338">
    <property type="protein sequence ID" value="KAF7543844.1"/>
    <property type="molecule type" value="Genomic_DNA"/>
</dbReference>
<comment type="similarity">
    <text evidence="3">Belongs to the glycosyl hydrolase 3 family.</text>
</comment>
<evidence type="ECO:0000256" key="8">
    <source>
        <dbReference type="ARBA" id="ARBA00023295"/>
    </source>
</evidence>
<evidence type="ECO:0000256" key="3">
    <source>
        <dbReference type="ARBA" id="ARBA00005336"/>
    </source>
</evidence>
<evidence type="ECO:0000313" key="11">
    <source>
        <dbReference type="EMBL" id="KAF7543844.1"/>
    </source>
</evidence>
<proteinExistence type="inferred from homology"/>